<evidence type="ECO:0000313" key="4">
    <source>
        <dbReference type="EMBL" id="GAA2037233.1"/>
    </source>
</evidence>
<dbReference type="InterPro" id="IPR003658">
    <property type="entry name" value="Anti-sigma_ant"/>
</dbReference>
<evidence type="ECO:0000313" key="5">
    <source>
        <dbReference type="Proteomes" id="UP001501285"/>
    </source>
</evidence>
<comment type="similarity">
    <text evidence="1 2">Belongs to the anti-sigma-factor antagonist family.</text>
</comment>
<dbReference type="PANTHER" id="PTHR33495">
    <property type="entry name" value="ANTI-SIGMA FACTOR ANTAGONIST TM_1081-RELATED-RELATED"/>
    <property type="match status" value="1"/>
</dbReference>
<evidence type="ECO:0000259" key="3">
    <source>
        <dbReference type="PROSITE" id="PS50801"/>
    </source>
</evidence>
<accession>A0ABP5G1M6</accession>
<dbReference type="InterPro" id="IPR036513">
    <property type="entry name" value="STAS_dom_sf"/>
</dbReference>
<dbReference type="NCBIfam" id="TIGR00377">
    <property type="entry name" value="ant_ant_sig"/>
    <property type="match status" value="1"/>
</dbReference>
<dbReference type="EMBL" id="BAAANB010000021">
    <property type="protein sequence ID" value="GAA2037233.1"/>
    <property type="molecule type" value="Genomic_DNA"/>
</dbReference>
<evidence type="ECO:0000256" key="2">
    <source>
        <dbReference type="RuleBase" id="RU003749"/>
    </source>
</evidence>
<comment type="caution">
    <text evidence="4">The sequence shown here is derived from an EMBL/GenBank/DDBJ whole genome shotgun (WGS) entry which is preliminary data.</text>
</comment>
<keyword evidence="5" id="KW-1185">Reference proteome</keyword>
<dbReference type="Gene3D" id="3.30.750.24">
    <property type="entry name" value="STAS domain"/>
    <property type="match status" value="1"/>
</dbReference>
<dbReference type="PROSITE" id="PS50801">
    <property type="entry name" value="STAS"/>
    <property type="match status" value="1"/>
</dbReference>
<dbReference type="RefSeq" id="WP_343992984.1">
    <property type="nucleotide sequence ID" value="NZ_BAAANB010000021.1"/>
</dbReference>
<gene>
    <name evidence="4" type="ORF">GCM10009740_31190</name>
</gene>
<protein>
    <recommendedName>
        <fullName evidence="2">Anti-sigma factor antagonist</fullName>
    </recommendedName>
</protein>
<dbReference type="CDD" id="cd07043">
    <property type="entry name" value="STAS_anti-anti-sigma_factors"/>
    <property type="match status" value="1"/>
</dbReference>
<reference evidence="5" key="1">
    <citation type="journal article" date="2019" name="Int. J. Syst. Evol. Microbiol.">
        <title>The Global Catalogue of Microorganisms (GCM) 10K type strain sequencing project: providing services to taxonomists for standard genome sequencing and annotation.</title>
        <authorList>
            <consortium name="The Broad Institute Genomics Platform"/>
            <consortium name="The Broad Institute Genome Sequencing Center for Infectious Disease"/>
            <person name="Wu L."/>
            <person name="Ma J."/>
        </authorList>
    </citation>
    <scope>NUCLEOTIDE SEQUENCE [LARGE SCALE GENOMIC DNA]</scope>
    <source>
        <strain evidence="5">JCM 14283</strain>
    </source>
</reference>
<organism evidence="4 5">
    <name type="scientific">Terrabacter terrae</name>
    <dbReference type="NCBI Taxonomy" id="318434"/>
    <lineage>
        <taxon>Bacteria</taxon>
        <taxon>Bacillati</taxon>
        <taxon>Actinomycetota</taxon>
        <taxon>Actinomycetes</taxon>
        <taxon>Micrococcales</taxon>
        <taxon>Intrasporangiaceae</taxon>
        <taxon>Terrabacter</taxon>
    </lineage>
</organism>
<proteinExistence type="inferred from homology"/>
<evidence type="ECO:0000256" key="1">
    <source>
        <dbReference type="ARBA" id="ARBA00009013"/>
    </source>
</evidence>
<dbReference type="Pfam" id="PF01740">
    <property type="entry name" value="STAS"/>
    <property type="match status" value="1"/>
</dbReference>
<dbReference type="SUPFAM" id="SSF52091">
    <property type="entry name" value="SpoIIaa-like"/>
    <property type="match status" value="1"/>
</dbReference>
<feature type="domain" description="STAS" evidence="3">
    <location>
        <begin position="1"/>
        <end position="103"/>
    </location>
</feature>
<sequence>MNAQVSESDGVATVRLSGEIDTYTVPEVRRAFDKVVATTGAKVVVDLRDVTFLDSSGIGAIISLHRRVVAAGARLELVCTGMPLQLMRLMSIDQVIDVVPVAC</sequence>
<dbReference type="InterPro" id="IPR002645">
    <property type="entry name" value="STAS_dom"/>
</dbReference>
<dbReference type="PANTHER" id="PTHR33495:SF2">
    <property type="entry name" value="ANTI-SIGMA FACTOR ANTAGONIST TM_1081-RELATED"/>
    <property type="match status" value="1"/>
</dbReference>
<name>A0ABP5G1M6_9MICO</name>
<dbReference type="Proteomes" id="UP001501285">
    <property type="component" value="Unassembled WGS sequence"/>
</dbReference>